<dbReference type="PROSITE" id="PS00624">
    <property type="entry name" value="GMC_OXRED_2"/>
    <property type="match status" value="1"/>
</dbReference>
<dbReference type="Gene3D" id="3.30.560.10">
    <property type="entry name" value="Glucose Oxidase, domain 3"/>
    <property type="match status" value="1"/>
</dbReference>
<evidence type="ECO:0000256" key="1">
    <source>
        <dbReference type="ARBA" id="ARBA00010790"/>
    </source>
</evidence>
<name>A0A8H5KGE0_9HYPO</name>
<dbReference type="SUPFAM" id="SSF51905">
    <property type="entry name" value="FAD/NAD(P)-binding domain"/>
    <property type="match status" value="1"/>
</dbReference>
<dbReference type="InterPro" id="IPR000172">
    <property type="entry name" value="GMC_OxRdtase_N"/>
</dbReference>
<evidence type="ECO:0000259" key="4">
    <source>
        <dbReference type="PROSITE" id="PS00624"/>
    </source>
</evidence>
<dbReference type="OrthoDB" id="269227at2759"/>
<feature type="region of interest" description="Disordered" evidence="2">
    <location>
        <begin position="123"/>
        <end position="177"/>
    </location>
</feature>
<proteinExistence type="inferred from homology"/>
<keyword evidence="6" id="KW-1185">Reference proteome</keyword>
<comment type="caution">
    <text evidence="5">The sequence shown here is derived from an EMBL/GenBank/DDBJ whole genome shotgun (WGS) entry which is preliminary data.</text>
</comment>
<dbReference type="Pfam" id="PF05199">
    <property type="entry name" value="GMC_oxred_C"/>
    <property type="match status" value="1"/>
</dbReference>
<feature type="compositionally biased region" description="Low complexity" evidence="2">
    <location>
        <begin position="165"/>
        <end position="177"/>
    </location>
</feature>
<dbReference type="InterPro" id="IPR036188">
    <property type="entry name" value="FAD/NAD-bd_sf"/>
</dbReference>
<dbReference type="Pfam" id="PF00732">
    <property type="entry name" value="GMC_oxred_N"/>
    <property type="match status" value="1"/>
</dbReference>
<comment type="similarity">
    <text evidence="1">Belongs to the GMC oxidoreductase family.</text>
</comment>
<dbReference type="PANTHER" id="PTHR11552:SF80">
    <property type="entry name" value="GMC OXIDOREDUCTASE"/>
    <property type="match status" value="1"/>
</dbReference>
<organism evidence="5 6">
    <name type="scientific">Fusarium phyllophilum</name>
    <dbReference type="NCBI Taxonomy" id="47803"/>
    <lineage>
        <taxon>Eukaryota</taxon>
        <taxon>Fungi</taxon>
        <taxon>Dikarya</taxon>
        <taxon>Ascomycota</taxon>
        <taxon>Pezizomycotina</taxon>
        <taxon>Sordariomycetes</taxon>
        <taxon>Hypocreomycetidae</taxon>
        <taxon>Hypocreales</taxon>
        <taxon>Nectriaceae</taxon>
        <taxon>Fusarium</taxon>
        <taxon>Fusarium fujikuroi species complex</taxon>
    </lineage>
</organism>
<dbReference type="Proteomes" id="UP000582016">
    <property type="component" value="Unassembled WGS sequence"/>
</dbReference>
<evidence type="ECO:0000256" key="2">
    <source>
        <dbReference type="SAM" id="MobiDB-lite"/>
    </source>
</evidence>
<dbReference type="AlphaFoldDB" id="A0A8H5KGE0"/>
<feature type="domain" description="Glucose-methanol-choline oxidoreductase N-terminal" evidence="4">
    <location>
        <begin position="563"/>
        <end position="577"/>
    </location>
</feature>
<feature type="compositionally biased region" description="Acidic residues" evidence="2">
    <location>
        <begin position="152"/>
        <end position="161"/>
    </location>
</feature>
<feature type="signal peptide" evidence="3">
    <location>
        <begin position="1"/>
        <end position="19"/>
    </location>
</feature>
<evidence type="ECO:0000256" key="3">
    <source>
        <dbReference type="SAM" id="SignalP"/>
    </source>
</evidence>
<protein>
    <submittedName>
        <fullName evidence="5">Choline dehydrogenase</fullName>
    </submittedName>
</protein>
<sequence>MLRLTIVSMALGLLPIVRASNPVFGAYQTDSCDACLDQTYESCPGDYKTRSYATCMCAGDGSANFVSCLSSCDPNKNEPAIASSTYYGYCVLFFKELCDGAQEFLSEDIYNKQCSKEAIEAGGIGAKDGDDDSEESSEPSKTQDSSSKETDDSGESDEANESETTKTSGSAQSTSTSGALATMVPGWAIMAGMGIQLMNSNGNTNFAYNIYIMILNRLKLALGIALATGSGTLATKPDVYDYVIIGSGPGGGSLAANLAREGHSVFLIEAGGDNHTSILQQLPALARTTAETPGHSWQFFVNHYEDFDAARRDPKYTYIQTNGSYYVGLDPPEGARPAGIYYPRGSTLGGSAQVNAMNFAWCPDNEWDYIANLTGDASWAHEHMHRHLMNLENCTYVPEGTPGHGYDGYLVNDQSNATVNIGSPNVANFFSQMFRETEGIHVQDPAEMTELLLRDINGPDPRRYENGRMYSTPVAIDPSTAARSGAGIYINQVIDAGQPLTVSFHSLATRVLTKQGRNKKPRAYGVEYMVGEGLYSADGRYDPEQTGEIREVHAKHEVIVSGGAFNTPQILMLSGIGPRDELEAWDIPVVVDLPAVGSNLHDNYEVPVQIRGEENWLIPRESPCTGTFDDEDPCFVLWRDDASGPYAARDSSYGAVWRSSQSWDNDSDLMFLSSPGLSGLVGFYPGYSTGERAGNDPAEWMHAVVKMQTSNSAGTVRLNSSDPRIRPNINFNYFTESAERDLDAIVEGIEMLRRAFDATGVPYTQLSPDPENLRQSIQDLAFSHHASSTCAIGADDHEDSCVDSRFRVRGVDNLRVVDASVFPRSPGGMPNGPTWTISRKAFESLLEDNH</sequence>
<dbReference type="InterPro" id="IPR012132">
    <property type="entry name" value="GMC_OxRdtase"/>
</dbReference>
<evidence type="ECO:0000313" key="5">
    <source>
        <dbReference type="EMBL" id="KAF5571520.1"/>
    </source>
</evidence>
<dbReference type="Gene3D" id="3.50.50.60">
    <property type="entry name" value="FAD/NAD(P)-binding domain"/>
    <property type="match status" value="1"/>
</dbReference>
<dbReference type="InterPro" id="IPR007867">
    <property type="entry name" value="GMC_OxRtase_C"/>
</dbReference>
<dbReference type="GO" id="GO:0016614">
    <property type="term" value="F:oxidoreductase activity, acting on CH-OH group of donors"/>
    <property type="evidence" value="ECO:0007669"/>
    <property type="project" value="InterPro"/>
</dbReference>
<dbReference type="PANTHER" id="PTHR11552">
    <property type="entry name" value="GLUCOSE-METHANOL-CHOLINE GMC OXIDOREDUCTASE"/>
    <property type="match status" value="1"/>
</dbReference>
<accession>A0A8H5KGE0</accession>
<evidence type="ECO:0000313" key="6">
    <source>
        <dbReference type="Proteomes" id="UP000582016"/>
    </source>
</evidence>
<dbReference type="EMBL" id="JAAOAQ010000010">
    <property type="protein sequence ID" value="KAF5571520.1"/>
    <property type="molecule type" value="Genomic_DNA"/>
</dbReference>
<gene>
    <name evidence="5" type="ORF">FPHYL_266</name>
</gene>
<dbReference type="SUPFAM" id="SSF54373">
    <property type="entry name" value="FAD-linked reductases, C-terminal domain"/>
    <property type="match status" value="1"/>
</dbReference>
<feature type="chain" id="PRO_5034898287" evidence="3">
    <location>
        <begin position="20"/>
        <end position="850"/>
    </location>
</feature>
<dbReference type="GO" id="GO:0050660">
    <property type="term" value="F:flavin adenine dinucleotide binding"/>
    <property type="evidence" value="ECO:0007669"/>
    <property type="project" value="InterPro"/>
</dbReference>
<reference evidence="5 6" key="1">
    <citation type="submission" date="2020-05" db="EMBL/GenBank/DDBJ databases">
        <title>Identification and distribution of gene clusters putatively required for synthesis of sphingolipid metabolism inhibitors in phylogenetically diverse species of the filamentous fungus Fusarium.</title>
        <authorList>
            <person name="Kim H.-S."/>
            <person name="Busman M."/>
            <person name="Brown D.W."/>
            <person name="Divon H."/>
            <person name="Uhlig S."/>
            <person name="Proctor R.H."/>
        </authorList>
    </citation>
    <scope>NUCLEOTIDE SEQUENCE [LARGE SCALE GENOMIC DNA]</scope>
    <source>
        <strain evidence="5 6">NRRL 13617</strain>
    </source>
</reference>
<keyword evidence="3" id="KW-0732">Signal</keyword>